<feature type="domain" description="Ig-like" evidence="7">
    <location>
        <begin position="24"/>
        <end position="118"/>
    </location>
</feature>
<proteinExistence type="predicted"/>
<dbReference type="PANTHER" id="PTHR12231">
    <property type="entry name" value="CTX-RELATED TYPE I TRANSMEMBRANE PROTEIN"/>
    <property type="match status" value="1"/>
</dbReference>
<feature type="signal peptide" evidence="6">
    <location>
        <begin position="1"/>
        <end position="22"/>
    </location>
</feature>
<evidence type="ECO:0000256" key="3">
    <source>
        <dbReference type="ARBA" id="ARBA00023157"/>
    </source>
</evidence>
<feature type="transmembrane region" description="Helical" evidence="5">
    <location>
        <begin position="838"/>
        <end position="861"/>
    </location>
</feature>
<feature type="chain" id="PRO_5044665777" evidence="6">
    <location>
        <begin position="23"/>
        <end position="939"/>
    </location>
</feature>
<dbReference type="InterPro" id="IPR003598">
    <property type="entry name" value="Ig_sub2"/>
</dbReference>
<dbReference type="Pfam" id="PF00041">
    <property type="entry name" value="fn3"/>
    <property type="match status" value="1"/>
</dbReference>
<dbReference type="InterPro" id="IPR003961">
    <property type="entry name" value="FN3_dom"/>
</dbReference>
<evidence type="ECO:0000313" key="9">
    <source>
        <dbReference type="Proteomes" id="UP000694845"/>
    </source>
</evidence>
<keyword evidence="4" id="KW-0393">Immunoglobulin domain</keyword>
<keyword evidence="9" id="KW-1185">Reference proteome</keyword>
<sequence>MTCKTYTAVVILLAQICARTNANPQEVWNVSITTFPEGPVLEGSNVTLTCAVNSDPPSGGWLELQHRFWYRTTTVSDEIYAATSHNFELEGVLWNQTGWYLCYGRQNFEQWPRSSNLTPVMVHYRPTITNKDRTWIGAEEMYTATLECVIRGNPQPTVIWYGLNGTIITATNGSEEISLKDVIRGDGVVGYLVKSRLTIDSVKPSKDYGMYRCRASNNIGSYDEHEIQLTKTGKPEPPRILSPFYVSRRSISATFVPGYDGGERLQSYFVNIRKIPGEFDPRGWKRHNQNDTHLSFDNLKPGAQYQIAMYATNAHGSSPHGTVTVWTYLDTPFSLGIDVSYSRAQERFVVTGVPQDNDTATCLRITGNNYTMYGWKSLGSDLDCIQHDGVFPYTGLSYRMKCNYCRDDVCSSPNRIYDWDVTMTMSPPGPVVEGTEVLLTCIINREELDSKLTLWQFSRDQISSTNLNRPTYERPYTNLTLGEVYRNQSGWYRCAWTRYAPPSNWKPSAYSEWTAVAVFYRPEITSEGRTWIGVNENQSATFECVILGNPLPKVTWYGANGIAISNNTDPGRVYLEDTITGDDFAGFLIKSQVTIFPVQSTDYGIYTCRAANHISQYDKYEIQLNKTGKPEAPKDLRAYYFAENEIQVVWAPGYDGGETLEFYYINIRVIPREFDLLGWNELNPDRPHDHFSDLEHDTLYQVAVYAKNRHGSGPYATVDKRTKPNAPSLMGITVSYSVAERTLFVAGMPEGSNAGTCLQLMGFDAEHNDWVSLRPDLDCVQHDGEFQYSGQYGGHLHCRYCRDGLCGKESHIAEVNPSTTPAPQSALTTEASGRNGEATWPIILASCCGCALLVAFIVCCYRRKWCCVKTTSSEDCAEYTTQPNTTVEETHPLKDVPPTYLETTEMQVIADDGENQPPTRKWVPCSLQQQTRDGEEHCV</sequence>
<evidence type="ECO:0000256" key="6">
    <source>
        <dbReference type="SAM" id="SignalP"/>
    </source>
</evidence>
<dbReference type="InterPro" id="IPR051170">
    <property type="entry name" value="Neural/epithelial_adhesion"/>
</dbReference>
<name>A0A8B7ZZM1_ACAPL</name>
<dbReference type="SMART" id="SM00060">
    <property type="entry name" value="FN3"/>
    <property type="match status" value="2"/>
</dbReference>
<dbReference type="KEGG" id="aplc:110989836"/>
<evidence type="ECO:0000256" key="4">
    <source>
        <dbReference type="ARBA" id="ARBA00023319"/>
    </source>
</evidence>
<keyword evidence="5" id="KW-0472">Membrane</keyword>
<dbReference type="RefSeq" id="XP_022110185.1">
    <property type="nucleotide sequence ID" value="XM_022254493.1"/>
</dbReference>
<feature type="domain" description="Ig-like" evidence="7">
    <location>
        <begin position="126"/>
        <end position="230"/>
    </location>
</feature>
<dbReference type="CDD" id="cd00096">
    <property type="entry name" value="Ig"/>
    <property type="match status" value="1"/>
</dbReference>
<dbReference type="InterPro" id="IPR036116">
    <property type="entry name" value="FN3_sf"/>
</dbReference>
<keyword evidence="2" id="KW-0677">Repeat</keyword>
<dbReference type="PROSITE" id="PS50835">
    <property type="entry name" value="IG_LIKE"/>
    <property type="match status" value="4"/>
</dbReference>
<dbReference type="InterPro" id="IPR013783">
    <property type="entry name" value="Ig-like_fold"/>
</dbReference>
<evidence type="ECO:0000256" key="1">
    <source>
        <dbReference type="ARBA" id="ARBA00022729"/>
    </source>
</evidence>
<organism evidence="9 10">
    <name type="scientific">Acanthaster planci</name>
    <name type="common">Crown-of-thorns starfish</name>
    <dbReference type="NCBI Taxonomy" id="133434"/>
    <lineage>
        <taxon>Eukaryota</taxon>
        <taxon>Metazoa</taxon>
        <taxon>Echinodermata</taxon>
        <taxon>Eleutherozoa</taxon>
        <taxon>Asterozoa</taxon>
        <taxon>Asteroidea</taxon>
        <taxon>Valvatacea</taxon>
        <taxon>Valvatida</taxon>
        <taxon>Acanthasteridae</taxon>
        <taxon>Acanthaster</taxon>
    </lineage>
</organism>
<evidence type="ECO:0000256" key="5">
    <source>
        <dbReference type="SAM" id="Phobius"/>
    </source>
</evidence>
<keyword evidence="1 6" id="KW-0732">Signal</keyword>
<dbReference type="SUPFAM" id="SSF49265">
    <property type="entry name" value="Fibronectin type III"/>
    <property type="match status" value="2"/>
</dbReference>
<evidence type="ECO:0000259" key="8">
    <source>
        <dbReference type="PROSITE" id="PS50853"/>
    </source>
</evidence>
<feature type="domain" description="Ig-like" evidence="7">
    <location>
        <begin position="413"/>
        <end position="494"/>
    </location>
</feature>
<dbReference type="SMART" id="SM00409">
    <property type="entry name" value="IG"/>
    <property type="match status" value="4"/>
</dbReference>
<dbReference type="RefSeq" id="XP_022110186.1">
    <property type="nucleotide sequence ID" value="XM_022254494.1"/>
</dbReference>
<dbReference type="SMART" id="SM00408">
    <property type="entry name" value="IGc2"/>
    <property type="match status" value="3"/>
</dbReference>
<dbReference type="InterPro" id="IPR036179">
    <property type="entry name" value="Ig-like_dom_sf"/>
</dbReference>
<dbReference type="InterPro" id="IPR007110">
    <property type="entry name" value="Ig-like_dom"/>
</dbReference>
<dbReference type="Proteomes" id="UP000694845">
    <property type="component" value="Unplaced"/>
</dbReference>
<feature type="domain" description="Fibronectin type-III" evidence="8">
    <location>
        <begin position="237"/>
        <end position="334"/>
    </location>
</feature>
<dbReference type="Gene3D" id="2.60.40.10">
    <property type="entry name" value="Immunoglobulins"/>
    <property type="match status" value="6"/>
</dbReference>
<feature type="domain" description="Ig-like" evidence="7">
    <location>
        <begin position="522"/>
        <end position="625"/>
    </location>
</feature>
<dbReference type="AlphaFoldDB" id="A0A8B7ZZM1"/>
<dbReference type="SUPFAM" id="SSF48726">
    <property type="entry name" value="Immunoglobulin"/>
    <property type="match status" value="4"/>
</dbReference>
<evidence type="ECO:0000313" key="11">
    <source>
        <dbReference type="RefSeq" id="XP_022110186.1"/>
    </source>
</evidence>
<reference evidence="10 11" key="1">
    <citation type="submission" date="2025-04" db="UniProtKB">
        <authorList>
            <consortium name="RefSeq"/>
        </authorList>
    </citation>
    <scope>IDENTIFICATION</scope>
</reference>
<keyword evidence="5" id="KW-0812">Transmembrane</keyword>
<dbReference type="GeneID" id="110989836"/>
<protein>
    <submittedName>
        <fullName evidence="10 11">Neural cell adhesion molecule 2-like isoform X1</fullName>
    </submittedName>
</protein>
<gene>
    <name evidence="10 11" type="primary">LOC110989836</name>
</gene>
<dbReference type="CDD" id="cd00063">
    <property type="entry name" value="FN3"/>
    <property type="match status" value="2"/>
</dbReference>
<accession>A0A8B7ZZM1</accession>
<keyword evidence="5" id="KW-1133">Transmembrane helix</keyword>
<dbReference type="InterPro" id="IPR003599">
    <property type="entry name" value="Ig_sub"/>
</dbReference>
<keyword evidence="3" id="KW-1015">Disulfide bond</keyword>
<dbReference type="OrthoDB" id="10012075at2759"/>
<evidence type="ECO:0000313" key="10">
    <source>
        <dbReference type="RefSeq" id="XP_022110185.1"/>
    </source>
</evidence>
<dbReference type="Pfam" id="PF13927">
    <property type="entry name" value="Ig_3"/>
    <property type="match status" value="2"/>
</dbReference>
<dbReference type="PANTHER" id="PTHR12231:SF253">
    <property type="entry name" value="DPR-INTERACTING PROTEIN ETA, ISOFORM B-RELATED"/>
    <property type="match status" value="1"/>
</dbReference>
<evidence type="ECO:0000259" key="7">
    <source>
        <dbReference type="PROSITE" id="PS50835"/>
    </source>
</evidence>
<feature type="domain" description="Fibronectin type-III" evidence="8">
    <location>
        <begin position="632"/>
        <end position="726"/>
    </location>
</feature>
<evidence type="ECO:0000256" key="2">
    <source>
        <dbReference type="ARBA" id="ARBA00022737"/>
    </source>
</evidence>
<dbReference type="PROSITE" id="PS50853">
    <property type="entry name" value="FN3"/>
    <property type="match status" value="2"/>
</dbReference>